<dbReference type="Gene3D" id="2.30.40.10">
    <property type="entry name" value="Urease, subunit C, domain 1"/>
    <property type="match status" value="1"/>
</dbReference>
<evidence type="ECO:0000313" key="2">
    <source>
        <dbReference type="EMBL" id="WDE98049.1"/>
    </source>
</evidence>
<dbReference type="PROSITE" id="PS51257">
    <property type="entry name" value="PROKAR_LIPOPROTEIN"/>
    <property type="match status" value="1"/>
</dbReference>
<sequence>MKFNPLSLIGSILLFFLFSCTSAKQESTEVNANDNTLQIYQNGQIRDQYKSEQIDRECLVLEDGRTVFKGELEYANTHYKDAEIVDLKGRTLIQSENNGPSDFSQNIDEQITEIPLQERANFALIYTDDQGANTVEQITKDGAVHYQKPGPSPEELAVQKAQEEEDEKIAAANTAAKLAAKTAAAAAAAIVAADTKAAEDAKIAADTKAAEDAKIAADAKDAEEAKLAADAKAAEEAKLAADAKAAEEAMNKANMRNIITINCKSSLPEGSTLEGKKALLHATLFVKKSKEDTAVIVSTRDVDDFTTSSEFTIEYHHKQANKKSIYYVEIEVKELNKDNVLFSATVPVTCTESGKFDQTDIEAILEPTI</sequence>
<dbReference type="InterPro" id="IPR011059">
    <property type="entry name" value="Metal-dep_hydrolase_composite"/>
</dbReference>
<evidence type="ECO:0000256" key="1">
    <source>
        <dbReference type="SAM" id="SignalP"/>
    </source>
</evidence>
<keyword evidence="1" id="KW-0732">Signal</keyword>
<gene>
    <name evidence="2" type="ORF">PQO03_19710</name>
</gene>
<evidence type="ECO:0008006" key="4">
    <source>
        <dbReference type="Google" id="ProtNLM"/>
    </source>
</evidence>
<dbReference type="RefSeq" id="WP_274152795.1">
    <property type="nucleotide sequence ID" value="NZ_CP117812.1"/>
</dbReference>
<feature type="chain" id="PRO_5047509684" description="Organic solvent tolerance-like N-terminal domain-containing protein" evidence="1">
    <location>
        <begin position="24"/>
        <end position="369"/>
    </location>
</feature>
<reference evidence="2 3" key="1">
    <citation type="submission" date="2023-02" db="EMBL/GenBank/DDBJ databases">
        <title>Genome sequence of Lentisphaera profundi SAORIC-696.</title>
        <authorList>
            <person name="Kim e."/>
            <person name="Cho J.-C."/>
            <person name="Choi A."/>
            <person name="Kang I."/>
        </authorList>
    </citation>
    <scope>NUCLEOTIDE SEQUENCE [LARGE SCALE GENOMIC DNA]</scope>
    <source>
        <strain evidence="2 3">SAORIC-696</strain>
    </source>
</reference>
<name>A0ABY7VZA3_9BACT</name>
<feature type="signal peptide" evidence="1">
    <location>
        <begin position="1"/>
        <end position="23"/>
    </location>
</feature>
<protein>
    <recommendedName>
        <fullName evidence="4">Organic solvent tolerance-like N-terminal domain-containing protein</fullName>
    </recommendedName>
</protein>
<keyword evidence="3" id="KW-1185">Reference proteome</keyword>
<evidence type="ECO:0000313" key="3">
    <source>
        <dbReference type="Proteomes" id="UP001214250"/>
    </source>
</evidence>
<organism evidence="2 3">
    <name type="scientific">Lentisphaera profundi</name>
    <dbReference type="NCBI Taxonomy" id="1658616"/>
    <lineage>
        <taxon>Bacteria</taxon>
        <taxon>Pseudomonadati</taxon>
        <taxon>Lentisphaerota</taxon>
        <taxon>Lentisphaeria</taxon>
        <taxon>Lentisphaerales</taxon>
        <taxon>Lentisphaeraceae</taxon>
        <taxon>Lentisphaera</taxon>
    </lineage>
</organism>
<proteinExistence type="predicted"/>
<accession>A0ABY7VZA3</accession>
<dbReference type="Proteomes" id="UP001214250">
    <property type="component" value="Chromosome 2"/>
</dbReference>
<dbReference type="EMBL" id="CP117812">
    <property type="protein sequence ID" value="WDE98049.1"/>
    <property type="molecule type" value="Genomic_DNA"/>
</dbReference>